<name>A0ABN9GYV0_9NEOB</name>
<proteinExistence type="predicted"/>
<keyword evidence="2" id="KW-1185">Reference proteome</keyword>
<comment type="caution">
    <text evidence="1">The sequence shown here is derived from an EMBL/GenBank/DDBJ whole genome shotgun (WGS) entry which is preliminary data.</text>
</comment>
<dbReference type="EMBL" id="CATNWA010019703">
    <property type="protein sequence ID" value="CAI9614540.1"/>
    <property type="molecule type" value="Genomic_DNA"/>
</dbReference>
<accession>A0ABN9GYV0</accession>
<reference evidence="1" key="1">
    <citation type="submission" date="2023-05" db="EMBL/GenBank/DDBJ databases">
        <authorList>
            <person name="Stuckert A."/>
        </authorList>
    </citation>
    <scope>NUCLEOTIDE SEQUENCE</scope>
</reference>
<organism evidence="1 2">
    <name type="scientific">Staurois parvus</name>
    <dbReference type="NCBI Taxonomy" id="386267"/>
    <lineage>
        <taxon>Eukaryota</taxon>
        <taxon>Metazoa</taxon>
        <taxon>Chordata</taxon>
        <taxon>Craniata</taxon>
        <taxon>Vertebrata</taxon>
        <taxon>Euteleostomi</taxon>
        <taxon>Amphibia</taxon>
        <taxon>Batrachia</taxon>
        <taxon>Anura</taxon>
        <taxon>Neobatrachia</taxon>
        <taxon>Ranoidea</taxon>
        <taxon>Ranidae</taxon>
        <taxon>Staurois</taxon>
    </lineage>
</organism>
<dbReference type="Proteomes" id="UP001162483">
    <property type="component" value="Unassembled WGS sequence"/>
</dbReference>
<protein>
    <submittedName>
        <fullName evidence="1">Uncharacterized protein</fullName>
    </submittedName>
</protein>
<evidence type="ECO:0000313" key="2">
    <source>
        <dbReference type="Proteomes" id="UP001162483"/>
    </source>
</evidence>
<gene>
    <name evidence="1" type="ORF">SPARVUS_LOCUS15065633</name>
</gene>
<sequence>RHNPCVCEDIGDQVWACGQRVSLEEWTTKINAIGAKTLRNVC</sequence>
<evidence type="ECO:0000313" key="1">
    <source>
        <dbReference type="EMBL" id="CAI9614540.1"/>
    </source>
</evidence>
<feature type="non-terminal residue" evidence="1">
    <location>
        <position position="1"/>
    </location>
</feature>